<reference evidence="2" key="1">
    <citation type="journal article" date="2019" name="Int. J. Syst. Evol. Microbiol.">
        <title>The Global Catalogue of Microorganisms (GCM) 10K type strain sequencing project: providing services to taxonomists for standard genome sequencing and annotation.</title>
        <authorList>
            <consortium name="The Broad Institute Genomics Platform"/>
            <consortium name="The Broad Institute Genome Sequencing Center for Infectious Disease"/>
            <person name="Wu L."/>
            <person name="Ma J."/>
        </authorList>
    </citation>
    <scope>NUCLEOTIDE SEQUENCE [LARGE SCALE GENOMIC DNA]</scope>
    <source>
        <strain evidence="2">JCM 3325</strain>
    </source>
</reference>
<dbReference type="Proteomes" id="UP001501231">
    <property type="component" value="Unassembled WGS sequence"/>
</dbReference>
<gene>
    <name evidence="1" type="ORF">GCM10010191_49510</name>
</gene>
<sequence>MRPASRVTLVVHEPKRLGCTIALATLTEELKRSASARSSSSGTGGSHDPSGMVITVPDALWGARTRPWHVSWTLTSALMLFRLLYLMFIRVLGRSVLPARGDASKDAEILVLRRQVGRPQRGWADRAVLSAGSSASAVAARIGW</sequence>
<evidence type="ECO:0000313" key="1">
    <source>
        <dbReference type="EMBL" id="GAA2430114.1"/>
    </source>
</evidence>
<organism evidence="1 2">
    <name type="scientific">Actinomadura vinacea</name>
    <dbReference type="NCBI Taxonomy" id="115336"/>
    <lineage>
        <taxon>Bacteria</taxon>
        <taxon>Bacillati</taxon>
        <taxon>Actinomycetota</taxon>
        <taxon>Actinomycetes</taxon>
        <taxon>Streptosporangiales</taxon>
        <taxon>Thermomonosporaceae</taxon>
        <taxon>Actinomadura</taxon>
    </lineage>
</organism>
<proteinExistence type="predicted"/>
<keyword evidence="2" id="KW-1185">Reference proteome</keyword>
<name>A0ABP5WLI8_9ACTN</name>
<accession>A0ABP5WLI8</accession>
<comment type="caution">
    <text evidence="1">The sequence shown here is derived from an EMBL/GenBank/DDBJ whole genome shotgun (WGS) entry which is preliminary data.</text>
</comment>
<dbReference type="EMBL" id="BAAARW010000020">
    <property type="protein sequence ID" value="GAA2430114.1"/>
    <property type="molecule type" value="Genomic_DNA"/>
</dbReference>
<evidence type="ECO:0000313" key="2">
    <source>
        <dbReference type="Proteomes" id="UP001501231"/>
    </source>
</evidence>
<protein>
    <submittedName>
        <fullName evidence="1">Uncharacterized protein</fullName>
    </submittedName>
</protein>